<accession>A0ABQ4CJE9</accession>
<evidence type="ECO:0000313" key="2">
    <source>
        <dbReference type="Proteomes" id="UP000604117"/>
    </source>
</evidence>
<keyword evidence="2" id="KW-1185">Reference proteome</keyword>
<comment type="caution">
    <text evidence="1">The sequence shown here is derived from an EMBL/GenBank/DDBJ whole genome shotgun (WGS) entry which is preliminary data.</text>
</comment>
<name>A0ABQ4CJE9_9ACTN</name>
<gene>
    <name evidence="1" type="ORF">Asi02nite_04900</name>
</gene>
<organism evidence="1 2">
    <name type="scientific">Asanoa siamensis</name>
    <dbReference type="NCBI Taxonomy" id="926357"/>
    <lineage>
        <taxon>Bacteria</taxon>
        <taxon>Bacillati</taxon>
        <taxon>Actinomycetota</taxon>
        <taxon>Actinomycetes</taxon>
        <taxon>Micromonosporales</taxon>
        <taxon>Micromonosporaceae</taxon>
        <taxon>Asanoa</taxon>
    </lineage>
</organism>
<evidence type="ECO:0000313" key="1">
    <source>
        <dbReference type="EMBL" id="GIF70972.1"/>
    </source>
</evidence>
<protein>
    <submittedName>
        <fullName evidence="1">Uncharacterized protein</fullName>
    </submittedName>
</protein>
<proteinExistence type="predicted"/>
<dbReference type="EMBL" id="BONE01000002">
    <property type="protein sequence ID" value="GIF70972.1"/>
    <property type="molecule type" value="Genomic_DNA"/>
</dbReference>
<dbReference type="Proteomes" id="UP000604117">
    <property type="component" value="Unassembled WGS sequence"/>
</dbReference>
<reference evidence="1 2" key="1">
    <citation type="submission" date="2021-01" db="EMBL/GenBank/DDBJ databases">
        <title>Whole genome shotgun sequence of Asanoa siamensis NBRC 107932.</title>
        <authorList>
            <person name="Komaki H."/>
            <person name="Tamura T."/>
        </authorList>
    </citation>
    <scope>NUCLEOTIDE SEQUENCE [LARGE SCALE GENOMIC DNA]</scope>
    <source>
        <strain evidence="1 2">NBRC 107932</strain>
    </source>
</reference>
<sequence>MTQQPILLHRPGGSLWLCILCGYDWPCGQARVELAEEFRDDFPGLAVYLAAQLHAAMDDLMGGPDVTAAGLTNRFLGWARPLRYAQWHCGPCQPARSVK</sequence>
<dbReference type="RefSeq" id="WP_203710451.1">
    <property type="nucleotide sequence ID" value="NZ_BONE01000002.1"/>
</dbReference>